<feature type="compositionally biased region" description="Acidic residues" evidence="2">
    <location>
        <begin position="482"/>
        <end position="502"/>
    </location>
</feature>
<feature type="region of interest" description="Disordered" evidence="2">
    <location>
        <begin position="231"/>
        <end position="270"/>
    </location>
</feature>
<dbReference type="Gene3D" id="1.20.1250.20">
    <property type="entry name" value="MFS general substrate transporter like domains"/>
    <property type="match status" value="2"/>
</dbReference>
<evidence type="ECO:0000313" key="6">
    <source>
        <dbReference type="Proteomes" id="UP001521116"/>
    </source>
</evidence>
<dbReference type="InterPro" id="IPR011701">
    <property type="entry name" value="MFS"/>
</dbReference>
<keyword evidence="3" id="KW-0812">Transmembrane</keyword>
<evidence type="ECO:0000256" key="2">
    <source>
        <dbReference type="SAM" id="MobiDB-lite"/>
    </source>
</evidence>
<keyword evidence="3" id="KW-0472">Membrane</keyword>
<feature type="compositionally biased region" description="Basic and acidic residues" evidence="2">
    <location>
        <begin position="509"/>
        <end position="519"/>
    </location>
</feature>
<feature type="transmembrane region" description="Helical" evidence="3">
    <location>
        <begin position="156"/>
        <end position="178"/>
    </location>
</feature>
<gene>
    <name evidence="5" type="ORF">SLS56_010896</name>
</gene>
<keyword evidence="6" id="KW-1185">Reference proteome</keyword>
<dbReference type="SUPFAM" id="SSF103473">
    <property type="entry name" value="MFS general substrate transporter"/>
    <property type="match status" value="1"/>
</dbReference>
<feature type="transmembrane region" description="Helical" evidence="3">
    <location>
        <begin position="190"/>
        <end position="210"/>
    </location>
</feature>
<feature type="transmembrane region" description="Helical" evidence="3">
    <location>
        <begin position="284"/>
        <end position="309"/>
    </location>
</feature>
<dbReference type="PROSITE" id="PS50850">
    <property type="entry name" value="MFS"/>
    <property type="match status" value="1"/>
</dbReference>
<dbReference type="InterPro" id="IPR020846">
    <property type="entry name" value="MFS_dom"/>
</dbReference>
<feature type="transmembrane region" description="Helical" evidence="3">
    <location>
        <begin position="321"/>
        <end position="339"/>
    </location>
</feature>
<dbReference type="InterPro" id="IPR036259">
    <property type="entry name" value="MFS_trans_sf"/>
</dbReference>
<evidence type="ECO:0000313" key="5">
    <source>
        <dbReference type="EMBL" id="KAL1617606.1"/>
    </source>
</evidence>
<protein>
    <recommendedName>
        <fullName evidence="4">Major facilitator superfamily (MFS) profile domain-containing protein</fullName>
    </recommendedName>
</protein>
<keyword evidence="3" id="KW-1133">Transmembrane helix</keyword>
<feature type="transmembrane region" description="Helical" evidence="3">
    <location>
        <begin position="92"/>
        <end position="125"/>
    </location>
</feature>
<organism evidence="5 6">
    <name type="scientific">Neofusicoccum ribis</name>
    <dbReference type="NCBI Taxonomy" id="45134"/>
    <lineage>
        <taxon>Eukaryota</taxon>
        <taxon>Fungi</taxon>
        <taxon>Dikarya</taxon>
        <taxon>Ascomycota</taxon>
        <taxon>Pezizomycotina</taxon>
        <taxon>Dothideomycetes</taxon>
        <taxon>Dothideomycetes incertae sedis</taxon>
        <taxon>Botryosphaeriales</taxon>
        <taxon>Botryosphaeriaceae</taxon>
        <taxon>Neofusicoccum</taxon>
    </lineage>
</organism>
<reference evidence="5 6" key="1">
    <citation type="submission" date="2024-02" db="EMBL/GenBank/DDBJ databases">
        <title>De novo assembly and annotation of 12 fungi associated with fruit tree decline syndrome in Ontario, Canada.</title>
        <authorList>
            <person name="Sulman M."/>
            <person name="Ellouze W."/>
            <person name="Ilyukhin E."/>
        </authorList>
    </citation>
    <scope>NUCLEOTIDE SEQUENCE [LARGE SCALE GENOMIC DNA]</scope>
    <source>
        <strain evidence="5 6">M1-105</strain>
    </source>
</reference>
<feature type="transmembrane region" description="Helical" evidence="3">
    <location>
        <begin position="35"/>
        <end position="54"/>
    </location>
</feature>
<sequence length="519" mass="55669">MAPLRTHLARLPHELGVTTIARAPRDVHLIFCTRFLRMFAYGGVALILALHFAALGVTDARIGLFMTLTLLGDVAVSLLLTLVADGLGRRRVLLLGCVSMAFAGAVFGVAANYWVLLLAAVVGVISVSGNEIGPFRAVEESTLAGLVGEEGRSDVFAWYVVVGTVGTAAGLTSAGWVVEGLKRRDGWEEIDAFRVVFWLYGAIGLVKAALTFALSERCEVHAQAAKATAVEEAEDSERDEFLTPESADDDGAQRPARSRPPPPPPPKKAKMGFAQLSVETRWTLLKLCALFAFDSLASGMVPYSLINFYMDRKFHMPKSTLGSIMSVTWLTSSVGNIFSSVLSKRIGPIKTMVSTHLPSAIFLMLLPAPNVLWLTIVFLVGRATLASMDQAPRSTFLSAIVQPEERTAVMGIVNVVKTLSQSGGPIITGVLAGEGRFWIAFVVAGAMKASYDIGLLTIFVKTDKAARRGPPEGAIQLNQHDSDDEGMENLADEFELATDDEGSASGEDAVGKRRDSLRA</sequence>
<accession>A0ABR3SEP8</accession>
<dbReference type="Proteomes" id="UP001521116">
    <property type="component" value="Unassembled WGS sequence"/>
</dbReference>
<feature type="region of interest" description="Disordered" evidence="2">
    <location>
        <begin position="469"/>
        <end position="519"/>
    </location>
</feature>
<dbReference type="EMBL" id="JAJVDC020000227">
    <property type="protein sequence ID" value="KAL1617606.1"/>
    <property type="molecule type" value="Genomic_DNA"/>
</dbReference>
<dbReference type="Pfam" id="PF07690">
    <property type="entry name" value="MFS_1"/>
    <property type="match status" value="2"/>
</dbReference>
<comment type="subcellular location">
    <subcellularLocation>
        <location evidence="1">Membrane</location>
        <topology evidence="1">Multi-pass membrane protein</topology>
    </subcellularLocation>
</comment>
<name>A0ABR3SEP8_9PEZI</name>
<dbReference type="PANTHER" id="PTHR23520">
    <property type="entry name" value="TRANSPORTER, PUTATIVE (AFU_ORTHOLOGUE AFUA_3G04000)-RELATED"/>
    <property type="match status" value="1"/>
</dbReference>
<proteinExistence type="predicted"/>
<feature type="domain" description="Major facilitator superfamily (MFS) profile" evidence="4">
    <location>
        <begin position="26"/>
        <end position="463"/>
    </location>
</feature>
<evidence type="ECO:0000256" key="3">
    <source>
        <dbReference type="SAM" id="Phobius"/>
    </source>
</evidence>
<dbReference type="PANTHER" id="PTHR23520:SF5">
    <property type="entry name" value="TRANSPORTER, PUTATIVE (AFU_ORTHOLOGUE AFUA_3G04000)-RELATED"/>
    <property type="match status" value="1"/>
</dbReference>
<comment type="caution">
    <text evidence="5">The sequence shown here is derived from an EMBL/GenBank/DDBJ whole genome shotgun (WGS) entry which is preliminary data.</text>
</comment>
<evidence type="ECO:0000259" key="4">
    <source>
        <dbReference type="PROSITE" id="PS50850"/>
    </source>
</evidence>
<feature type="transmembrane region" description="Helical" evidence="3">
    <location>
        <begin position="60"/>
        <end position="80"/>
    </location>
</feature>
<evidence type="ECO:0000256" key="1">
    <source>
        <dbReference type="ARBA" id="ARBA00004141"/>
    </source>
</evidence>
<feature type="transmembrane region" description="Helical" evidence="3">
    <location>
        <begin position="359"/>
        <end position="380"/>
    </location>
</feature>